<sequence>MARRAMRRWGVMQAVSVPFRAVRAAVFSAVCAALAACGHAWMSTEPLPLWAPVAGFGVVFVSAFAGAGRQRSFGSITALLAMGQLALHTLFAWAAAGTAGANGATSSGLLDRLLCGPRDSTGHILLPAGWTPEAIARSTRVDPTLLTGESAGGHHHMSGSGPMLLDGGTGMLCAHLVAALLTGWWLRRGEAALFALIALASAPLRVVLAVLFGPVVPVAATPGRARRTGAAADPATDQTLLRHAVTRRGPPVEYALAC</sequence>
<feature type="transmembrane region" description="Helical" evidence="1">
    <location>
        <begin position="50"/>
        <end position="67"/>
    </location>
</feature>
<name>A0A401YUI5_9ACTN</name>
<dbReference type="EMBL" id="BIFH01000027">
    <property type="protein sequence ID" value="GCD98260.1"/>
    <property type="molecule type" value="Genomic_DNA"/>
</dbReference>
<reference evidence="2 3" key="1">
    <citation type="submission" date="2018-12" db="EMBL/GenBank/DDBJ databases">
        <title>Draft genome sequence of Embleya hyalina NBRC 13850T.</title>
        <authorList>
            <person name="Komaki H."/>
            <person name="Hosoyama A."/>
            <person name="Kimura A."/>
            <person name="Ichikawa N."/>
            <person name="Tamura T."/>
        </authorList>
    </citation>
    <scope>NUCLEOTIDE SEQUENCE [LARGE SCALE GENOMIC DNA]</scope>
    <source>
        <strain evidence="2 3">NBRC 13850</strain>
    </source>
</reference>
<organism evidence="2 3">
    <name type="scientific">Embleya hyalina</name>
    <dbReference type="NCBI Taxonomy" id="516124"/>
    <lineage>
        <taxon>Bacteria</taxon>
        <taxon>Bacillati</taxon>
        <taxon>Actinomycetota</taxon>
        <taxon>Actinomycetes</taxon>
        <taxon>Kitasatosporales</taxon>
        <taxon>Streptomycetaceae</taxon>
        <taxon>Embleya</taxon>
    </lineage>
</organism>
<evidence type="ECO:0000313" key="2">
    <source>
        <dbReference type="EMBL" id="GCD98260.1"/>
    </source>
</evidence>
<keyword evidence="1" id="KW-1133">Transmembrane helix</keyword>
<comment type="caution">
    <text evidence="2">The sequence shown here is derived from an EMBL/GenBank/DDBJ whole genome shotgun (WGS) entry which is preliminary data.</text>
</comment>
<keyword evidence="3" id="KW-1185">Reference proteome</keyword>
<gene>
    <name evidence="2" type="ORF">EHYA_05964</name>
</gene>
<evidence type="ECO:0008006" key="4">
    <source>
        <dbReference type="Google" id="ProtNLM"/>
    </source>
</evidence>
<accession>A0A401YUI5</accession>
<proteinExistence type="predicted"/>
<evidence type="ECO:0000256" key="1">
    <source>
        <dbReference type="SAM" id="Phobius"/>
    </source>
</evidence>
<feature type="transmembrane region" description="Helical" evidence="1">
    <location>
        <begin position="79"/>
        <end position="101"/>
    </location>
</feature>
<dbReference type="Proteomes" id="UP000286931">
    <property type="component" value="Unassembled WGS sequence"/>
</dbReference>
<keyword evidence="1" id="KW-0812">Transmembrane</keyword>
<keyword evidence="1" id="KW-0472">Membrane</keyword>
<protein>
    <recommendedName>
        <fullName evidence="4">Integral membrane protein</fullName>
    </recommendedName>
</protein>
<feature type="transmembrane region" description="Helical" evidence="1">
    <location>
        <begin position="167"/>
        <end position="186"/>
    </location>
</feature>
<feature type="transmembrane region" description="Helical" evidence="1">
    <location>
        <begin position="193"/>
        <end position="216"/>
    </location>
</feature>
<evidence type="ECO:0000313" key="3">
    <source>
        <dbReference type="Proteomes" id="UP000286931"/>
    </source>
</evidence>
<dbReference type="AlphaFoldDB" id="A0A401YUI5"/>